<dbReference type="GO" id="GO:0005829">
    <property type="term" value="C:cytosol"/>
    <property type="evidence" value="ECO:0007669"/>
    <property type="project" value="TreeGrafter"/>
</dbReference>
<name>A0A127PPZ9_9BURK</name>
<keyword evidence="4" id="KW-0862">Zinc</keyword>
<comment type="cofactor">
    <cofactor evidence="1">
        <name>Zn(2+)</name>
        <dbReference type="ChEBI" id="CHEBI:29105"/>
    </cofactor>
</comment>
<evidence type="ECO:0000313" key="6">
    <source>
        <dbReference type="EMBL" id="AMP09773.1"/>
    </source>
</evidence>
<gene>
    <name evidence="6" type="primary">hutF</name>
    <name evidence="6" type="ORF">CAter282_2012</name>
</gene>
<dbReference type="Proteomes" id="UP000071778">
    <property type="component" value="Chromosome"/>
</dbReference>
<sequence length="467" mass="50459">MKQLIADRALLPQGWCNNVLLEWDEAGILTNVSPDAAEFALAPRVAAAVLPGITNLHSHAFQRAMAGLTEYRSQAQAGFSDSFWSWRTLMYKFAGKLSPADLKAIALQLYIEMLQAGYTSVCEFHYLHHDIGGKPYADPAENLVCLIEAAQEAGIGLTLLPVLYQYSGFGAQAPHAGQARFINSPQWIMAALQGLQAAHPQHAGLRYGVAPHSLRAVSPQSLQAMLDQLRQWDAQAPVHIHIAEQTKEVDDCVAALGARPVAWLLDHVEVDRHWCLVHATHMNADETVRLARSGAVAGICPTTEANLGDGFFNGVDYAAAQGVWGIGSDSHVSTSAAEELRLFEYSQRLLHRQRNVLTGVAASDGAASVGAYLYRQALRGGAAAGGRQVAGLQVGQRADLLVLDPHHADQAGKQGDQQLDSFVFCQHGANLVRDVVVGGRWVIRDHRHGLQESSAKAYGDTLKGLLD</sequence>
<dbReference type="NCBIfam" id="NF006681">
    <property type="entry name" value="PRK09229.1-2"/>
    <property type="match status" value="1"/>
</dbReference>
<organism evidence="6 7">
    <name type="scientific">Collimonas arenae</name>
    <dbReference type="NCBI Taxonomy" id="279058"/>
    <lineage>
        <taxon>Bacteria</taxon>
        <taxon>Pseudomonadati</taxon>
        <taxon>Pseudomonadota</taxon>
        <taxon>Betaproteobacteria</taxon>
        <taxon>Burkholderiales</taxon>
        <taxon>Oxalobacteraceae</taxon>
        <taxon>Collimonas</taxon>
    </lineage>
</organism>
<keyword evidence="3 6" id="KW-0378">Hydrolase</keyword>
<evidence type="ECO:0000256" key="4">
    <source>
        <dbReference type="ARBA" id="ARBA00022833"/>
    </source>
</evidence>
<keyword evidence="2" id="KW-0479">Metal-binding</keyword>
<evidence type="ECO:0000259" key="5">
    <source>
        <dbReference type="Pfam" id="PF01979"/>
    </source>
</evidence>
<dbReference type="OrthoDB" id="9796020at2"/>
<dbReference type="GO" id="GO:0050416">
    <property type="term" value="F:formimidoylglutamate deiminase activity"/>
    <property type="evidence" value="ECO:0007669"/>
    <property type="project" value="UniProtKB-EC"/>
</dbReference>
<dbReference type="PANTHER" id="PTHR11271:SF48">
    <property type="entry name" value="AMIDOHYDROLASE-RELATED DOMAIN-CONTAINING PROTEIN"/>
    <property type="match status" value="1"/>
</dbReference>
<dbReference type="Pfam" id="PF01979">
    <property type="entry name" value="Amidohydro_1"/>
    <property type="match status" value="1"/>
</dbReference>
<dbReference type="InterPro" id="IPR051607">
    <property type="entry name" value="Metallo-dep_hydrolases"/>
</dbReference>
<dbReference type="AlphaFoldDB" id="A0A127PPZ9"/>
<dbReference type="NCBIfam" id="TIGR02022">
    <property type="entry name" value="hutF"/>
    <property type="match status" value="1"/>
</dbReference>
<protein>
    <submittedName>
        <fullName evidence="6">Formiminoglutamate deiminase</fullName>
        <ecNumber evidence="6">3.5.3.13</ecNumber>
    </submittedName>
</protein>
<dbReference type="EMBL" id="CP013235">
    <property type="protein sequence ID" value="AMP09773.1"/>
    <property type="molecule type" value="Genomic_DNA"/>
</dbReference>
<dbReference type="PANTHER" id="PTHR11271">
    <property type="entry name" value="GUANINE DEAMINASE"/>
    <property type="match status" value="1"/>
</dbReference>
<evidence type="ECO:0000313" key="7">
    <source>
        <dbReference type="Proteomes" id="UP000071778"/>
    </source>
</evidence>
<keyword evidence="7" id="KW-1185">Reference proteome</keyword>
<reference evidence="6 7" key="1">
    <citation type="submission" date="2015-11" db="EMBL/GenBank/DDBJ databases">
        <title>Exploring the genomic traits of fungus-feeding bacterial genus Collimonas.</title>
        <authorList>
            <person name="Song C."/>
            <person name="Schmidt R."/>
            <person name="de Jager V."/>
            <person name="Krzyzanowska D."/>
            <person name="Jongedijk E."/>
            <person name="Cankar K."/>
            <person name="Beekwilder J."/>
            <person name="van Veen A."/>
            <person name="de Boer W."/>
            <person name="van Veen J.A."/>
            <person name="Garbeva P."/>
        </authorList>
    </citation>
    <scope>NUCLEOTIDE SEQUENCE [LARGE SCALE GENOMIC DNA]</scope>
    <source>
        <strain evidence="6 7">Ter282</strain>
    </source>
</reference>
<evidence type="ECO:0000256" key="1">
    <source>
        <dbReference type="ARBA" id="ARBA00001947"/>
    </source>
</evidence>
<dbReference type="GO" id="GO:0019239">
    <property type="term" value="F:deaminase activity"/>
    <property type="evidence" value="ECO:0007669"/>
    <property type="project" value="TreeGrafter"/>
</dbReference>
<dbReference type="NCBIfam" id="NF006684">
    <property type="entry name" value="PRK09229.1-5"/>
    <property type="match status" value="1"/>
</dbReference>
<dbReference type="SUPFAM" id="SSF51556">
    <property type="entry name" value="Metallo-dependent hydrolases"/>
    <property type="match status" value="1"/>
</dbReference>
<dbReference type="InterPro" id="IPR006680">
    <property type="entry name" value="Amidohydro-rel"/>
</dbReference>
<feature type="domain" description="Amidohydrolase-related" evidence="5">
    <location>
        <begin position="49"/>
        <end position="442"/>
    </location>
</feature>
<accession>A0A127PPZ9</accession>
<dbReference type="InterPro" id="IPR011059">
    <property type="entry name" value="Metal-dep_hydrolase_composite"/>
</dbReference>
<proteinExistence type="predicted"/>
<dbReference type="Gene3D" id="3.20.20.140">
    <property type="entry name" value="Metal-dependent hydrolases"/>
    <property type="match status" value="1"/>
</dbReference>
<dbReference type="GO" id="GO:0046872">
    <property type="term" value="F:metal ion binding"/>
    <property type="evidence" value="ECO:0007669"/>
    <property type="project" value="UniProtKB-KW"/>
</dbReference>
<evidence type="ECO:0000256" key="3">
    <source>
        <dbReference type="ARBA" id="ARBA00022801"/>
    </source>
</evidence>
<evidence type="ECO:0000256" key="2">
    <source>
        <dbReference type="ARBA" id="ARBA00022723"/>
    </source>
</evidence>
<dbReference type="Gene3D" id="2.30.40.10">
    <property type="entry name" value="Urease, subunit C, domain 1"/>
    <property type="match status" value="1"/>
</dbReference>
<dbReference type="InterPro" id="IPR032466">
    <property type="entry name" value="Metal_Hydrolase"/>
</dbReference>
<dbReference type="PATRIC" id="fig|279058.17.peg.2159"/>
<dbReference type="EC" id="3.5.3.13" evidence="6"/>
<dbReference type="InterPro" id="IPR010252">
    <property type="entry name" value="HutF"/>
</dbReference>